<dbReference type="Proteomes" id="UP000007800">
    <property type="component" value="Unassembled WGS sequence"/>
</dbReference>
<evidence type="ECO:0000313" key="3">
    <source>
        <dbReference type="EMBL" id="EER08604.1"/>
    </source>
</evidence>
<feature type="region of interest" description="Disordered" evidence="1">
    <location>
        <begin position="417"/>
        <end position="444"/>
    </location>
</feature>
<name>C5L3M5_PERM5</name>
<feature type="region of interest" description="Disordered" evidence="1">
    <location>
        <begin position="1"/>
        <end position="114"/>
    </location>
</feature>
<keyword evidence="4" id="KW-1185">Reference proteome</keyword>
<dbReference type="GeneID" id="9042443"/>
<feature type="compositionally biased region" description="Polar residues" evidence="1">
    <location>
        <begin position="28"/>
        <end position="39"/>
    </location>
</feature>
<feature type="compositionally biased region" description="Pro residues" evidence="1">
    <location>
        <begin position="1"/>
        <end position="13"/>
    </location>
</feature>
<reference evidence="3 4" key="1">
    <citation type="submission" date="2008-07" db="EMBL/GenBank/DDBJ databases">
        <authorList>
            <person name="El-Sayed N."/>
            <person name="Caler E."/>
            <person name="Inman J."/>
            <person name="Amedeo P."/>
            <person name="Hass B."/>
            <person name="Wortman J."/>
        </authorList>
    </citation>
    <scope>NUCLEOTIDE SEQUENCE [LARGE SCALE GENOMIC DNA]</scope>
    <source>
        <strain evidence="4">ATCC 50983 / TXsc</strain>
    </source>
</reference>
<sequence>MLPSTRPPLPPGRPVIDKVSKDEEDGSKTNWADYSQSENTDAEDKPTREEEEEEAETTLNSEKASVDDELYVDIPSPKGDAPTLPPPPSPPSKSDEPPSSQQPETSPARVSSKCVADDDDKEYLTFATCEMSPALLKEWGIKYGDHWYETMKSNEIVLSDGQNVPGVGENWIYCLLCDKKFCSFDALKIHLRSSLHEKRISAFRGVDPHGWVCTVCCGHHAGAVLPSSALMEMHLMSDQHNAECVALGIEPFWEVDEDAATLVGQRNAEIMSENCMVTIRYEENPVWVYCAICDARMEGLIPLHRHVDSAGHKSGLEAANTIDRRKGWSWGATAIIDEDGTVIDPKWPNCIEDSEFGWECSWCDAQLASSWHVVNHLQGKKHKKAEAYRAYEVESIPSPPSRDPVYVARSEEPISQLPVKKPLRPLKPAGLPPRRPSRSPPRQTFEERVMAFEGSSKSNGGPEHGLSRGHAARQFEFVTQQCVKIYGYFPPK</sequence>
<dbReference type="InterPro" id="IPR013087">
    <property type="entry name" value="Znf_C2H2_type"/>
</dbReference>
<dbReference type="InterPro" id="IPR036236">
    <property type="entry name" value="Znf_C2H2_sf"/>
</dbReference>
<proteinExistence type="predicted"/>
<dbReference type="RefSeq" id="XP_002776788.1">
    <property type="nucleotide sequence ID" value="XM_002776742.1"/>
</dbReference>
<gene>
    <name evidence="3" type="ORF">Pmar_PMAR017657</name>
</gene>
<protein>
    <recommendedName>
        <fullName evidence="2">C2H2-type domain-containing protein</fullName>
    </recommendedName>
</protein>
<dbReference type="Gene3D" id="3.30.160.60">
    <property type="entry name" value="Classic Zinc Finger"/>
    <property type="match status" value="2"/>
</dbReference>
<dbReference type="PROSITE" id="PS00028">
    <property type="entry name" value="ZINC_FINGER_C2H2_1"/>
    <property type="match status" value="1"/>
</dbReference>
<dbReference type="InParanoid" id="C5L3M5"/>
<dbReference type="SMART" id="SM00355">
    <property type="entry name" value="ZnF_C2H2"/>
    <property type="match status" value="4"/>
</dbReference>
<evidence type="ECO:0000259" key="2">
    <source>
        <dbReference type="PROSITE" id="PS00028"/>
    </source>
</evidence>
<dbReference type="SUPFAM" id="SSF57667">
    <property type="entry name" value="beta-beta-alpha zinc fingers"/>
    <property type="match status" value="2"/>
</dbReference>
<dbReference type="AlphaFoldDB" id="C5L3M5"/>
<organism evidence="4">
    <name type="scientific">Perkinsus marinus (strain ATCC 50983 / TXsc)</name>
    <dbReference type="NCBI Taxonomy" id="423536"/>
    <lineage>
        <taxon>Eukaryota</taxon>
        <taxon>Sar</taxon>
        <taxon>Alveolata</taxon>
        <taxon>Perkinsozoa</taxon>
        <taxon>Perkinsea</taxon>
        <taxon>Perkinsida</taxon>
        <taxon>Perkinsidae</taxon>
        <taxon>Perkinsus</taxon>
    </lineage>
</organism>
<accession>C5L3M5</accession>
<dbReference type="EMBL" id="GG678922">
    <property type="protein sequence ID" value="EER08604.1"/>
    <property type="molecule type" value="Genomic_DNA"/>
</dbReference>
<dbReference type="OrthoDB" id="24683at2759"/>
<evidence type="ECO:0000256" key="1">
    <source>
        <dbReference type="SAM" id="MobiDB-lite"/>
    </source>
</evidence>
<feature type="domain" description="C2H2-type" evidence="2">
    <location>
        <begin position="174"/>
        <end position="196"/>
    </location>
</feature>
<feature type="compositionally biased region" description="Low complexity" evidence="1">
    <location>
        <begin position="97"/>
        <end position="107"/>
    </location>
</feature>
<evidence type="ECO:0000313" key="4">
    <source>
        <dbReference type="Proteomes" id="UP000007800"/>
    </source>
</evidence>